<protein>
    <submittedName>
        <fullName evidence="1">Uncharacterized protein</fullName>
    </submittedName>
</protein>
<feature type="non-terminal residue" evidence="1">
    <location>
        <position position="79"/>
    </location>
</feature>
<evidence type="ECO:0000313" key="2">
    <source>
        <dbReference type="Proteomes" id="UP000054359"/>
    </source>
</evidence>
<organism evidence="1 2">
    <name type="scientific">Stegodyphus mimosarum</name>
    <name type="common">African social velvet spider</name>
    <dbReference type="NCBI Taxonomy" id="407821"/>
    <lineage>
        <taxon>Eukaryota</taxon>
        <taxon>Metazoa</taxon>
        <taxon>Ecdysozoa</taxon>
        <taxon>Arthropoda</taxon>
        <taxon>Chelicerata</taxon>
        <taxon>Arachnida</taxon>
        <taxon>Araneae</taxon>
        <taxon>Araneomorphae</taxon>
        <taxon>Entelegynae</taxon>
        <taxon>Eresoidea</taxon>
        <taxon>Eresidae</taxon>
        <taxon>Stegodyphus</taxon>
    </lineage>
</organism>
<dbReference type="AlphaFoldDB" id="A0A087T0T3"/>
<keyword evidence="2" id="KW-1185">Reference proteome</keyword>
<dbReference type="Proteomes" id="UP000054359">
    <property type="component" value="Unassembled WGS sequence"/>
</dbReference>
<dbReference type="EMBL" id="KK112864">
    <property type="protein sequence ID" value="KFM58722.1"/>
    <property type="molecule type" value="Genomic_DNA"/>
</dbReference>
<reference evidence="1 2" key="1">
    <citation type="submission" date="2013-11" db="EMBL/GenBank/DDBJ databases">
        <title>Genome sequencing of Stegodyphus mimosarum.</title>
        <authorList>
            <person name="Bechsgaard J."/>
        </authorList>
    </citation>
    <scope>NUCLEOTIDE SEQUENCE [LARGE SCALE GENOMIC DNA]</scope>
</reference>
<name>A0A087T0T3_STEMI</name>
<sequence length="79" mass="8562">MPFSAWMKMFYSQQKRWTSHSRCGNRFLSVSLVTLHAPISGTTVEAAGAIPLSGPMTILLSSLGRPSTIGTIISYTLTT</sequence>
<accession>A0A087T0T3</accession>
<gene>
    <name evidence="1" type="ORF">X975_06011</name>
</gene>
<evidence type="ECO:0000313" key="1">
    <source>
        <dbReference type="EMBL" id="KFM58722.1"/>
    </source>
</evidence>
<proteinExistence type="predicted"/>